<evidence type="ECO:0000256" key="3">
    <source>
        <dbReference type="SAM" id="SignalP"/>
    </source>
</evidence>
<dbReference type="RefSeq" id="WP_179445368.1">
    <property type="nucleotide sequence ID" value="NZ_JACBZS010000001.1"/>
</dbReference>
<evidence type="ECO:0000313" key="5">
    <source>
        <dbReference type="EMBL" id="NYI71560.1"/>
    </source>
</evidence>
<protein>
    <submittedName>
        <fullName evidence="5">CubicO group peptidase (Beta-lactamase class C family)</fullName>
    </submittedName>
</protein>
<sequence>MSRRLGVLAALAMVLIMVPSSPASAADGAARGRFDRPQDGFARPTTSLGESTPQRMRLDPAPIAEAWRQVQSYAEAQPDGRPRYPGGVLTYGYQGKIVFSEAFGEAVRYGPGQTVLPADQRIATRTDTIYDLASISKLFTSIVVLQQVERGRVDLDAAVADYLPEFAANGPDDPDGKASITVRQLLTHTSGLPPFLPLWRDQPDPDSRLRAALTAKLSNPPGSTYTYSDLNLIALGELVHRVSGKTLDRLVADDITGPLRMTDTGYNPDPSLRPRIAATEEQRAPDRGVVWGEVHDENAWSLGGVAGHAGVFSTSADLARLAQAMLNGGVLDGRRIMQPETVEAMITNENTGFPGDDHGLGFELNQHWYMDGLSGPRTAGHTGYTGTSLVIDFDSRSFVILLTNRVHPSREWGSVNPARTAAARGLADALAVRAVAGKRAWVSTRPNNAETSLRLAVPAGSTELRWQSLVDLEPTDPLIMETSRDGSTWQPLAYRLGDDEVDGELTASTGRTWRAGRASLPAGTTAVRWRQTFDASAAGRGVFVDDVRIGAGASARPIDESDPAWSADGWQITDR</sequence>
<dbReference type="PANTHER" id="PTHR43283:SF11">
    <property type="entry name" value="BETA-LACTAMASE-RELATED DOMAIN-CONTAINING PROTEIN"/>
    <property type="match status" value="1"/>
</dbReference>
<organism evidence="5 6">
    <name type="scientific">Naumannella cuiyingiana</name>
    <dbReference type="NCBI Taxonomy" id="1347891"/>
    <lineage>
        <taxon>Bacteria</taxon>
        <taxon>Bacillati</taxon>
        <taxon>Actinomycetota</taxon>
        <taxon>Actinomycetes</taxon>
        <taxon>Propionibacteriales</taxon>
        <taxon>Propionibacteriaceae</taxon>
        <taxon>Naumannella</taxon>
    </lineage>
</organism>
<dbReference type="AlphaFoldDB" id="A0A7Z0D9P4"/>
<evidence type="ECO:0000256" key="2">
    <source>
        <dbReference type="SAM" id="MobiDB-lite"/>
    </source>
</evidence>
<feature type="signal peptide" evidence="3">
    <location>
        <begin position="1"/>
        <end position="25"/>
    </location>
</feature>
<dbReference type="EMBL" id="JACBZS010000001">
    <property type="protein sequence ID" value="NYI71560.1"/>
    <property type="molecule type" value="Genomic_DNA"/>
</dbReference>
<feature type="chain" id="PRO_5030636591" evidence="3">
    <location>
        <begin position="26"/>
        <end position="575"/>
    </location>
</feature>
<name>A0A7Z0D9P4_9ACTN</name>
<evidence type="ECO:0000256" key="1">
    <source>
        <dbReference type="ARBA" id="ARBA00022801"/>
    </source>
</evidence>
<reference evidence="5 6" key="1">
    <citation type="submission" date="2020-07" db="EMBL/GenBank/DDBJ databases">
        <title>Sequencing the genomes of 1000 actinobacteria strains.</title>
        <authorList>
            <person name="Klenk H.-P."/>
        </authorList>
    </citation>
    <scope>NUCLEOTIDE SEQUENCE [LARGE SCALE GENOMIC DNA]</scope>
    <source>
        <strain evidence="5 6">DSM 103164</strain>
    </source>
</reference>
<comment type="caution">
    <text evidence="5">The sequence shown here is derived from an EMBL/GenBank/DDBJ whole genome shotgun (WGS) entry which is preliminary data.</text>
</comment>
<feature type="region of interest" description="Disordered" evidence="2">
    <location>
        <begin position="26"/>
        <end position="55"/>
    </location>
</feature>
<evidence type="ECO:0000259" key="4">
    <source>
        <dbReference type="Pfam" id="PF00144"/>
    </source>
</evidence>
<feature type="compositionally biased region" description="Polar residues" evidence="2">
    <location>
        <begin position="44"/>
        <end position="54"/>
    </location>
</feature>
<dbReference type="Pfam" id="PF00144">
    <property type="entry name" value="Beta-lactamase"/>
    <property type="match status" value="1"/>
</dbReference>
<accession>A0A7Z0D9P4</accession>
<proteinExistence type="predicted"/>
<dbReference type="Proteomes" id="UP000527616">
    <property type="component" value="Unassembled WGS sequence"/>
</dbReference>
<dbReference type="GO" id="GO:0016787">
    <property type="term" value="F:hydrolase activity"/>
    <property type="evidence" value="ECO:0007669"/>
    <property type="project" value="UniProtKB-KW"/>
</dbReference>
<dbReference type="PANTHER" id="PTHR43283">
    <property type="entry name" value="BETA-LACTAMASE-RELATED"/>
    <property type="match status" value="1"/>
</dbReference>
<keyword evidence="6" id="KW-1185">Reference proteome</keyword>
<dbReference type="Gene3D" id="3.40.710.10">
    <property type="entry name" value="DD-peptidase/beta-lactamase superfamily"/>
    <property type="match status" value="1"/>
</dbReference>
<dbReference type="Gene3D" id="2.60.120.260">
    <property type="entry name" value="Galactose-binding domain-like"/>
    <property type="match status" value="1"/>
</dbReference>
<evidence type="ECO:0000313" key="6">
    <source>
        <dbReference type="Proteomes" id="UP000527616"/>
    </source>
</evidence>
<keyword evidence="3" id="KW-0732">Signal</keyword>
<feature type="region of interest" description="Disordered" evidence="2">
    <location>
        <begin position="554"/>
        <end position="575"/>
    </location>
</feature>
<gene>
    <name evidence="5" type="ORF">GGQ54_002120</name>
</gene>
<feature type="domain" description="Beta-lactamase-related" evidence="4">
    <location>
        <begin position="79"/>
        <end position="422"/>
    </location>
</feature>
<keyword evidence="1" id="KW-0378">Hydrolase</keyword>
<dbReference type="SUPFAM" id="SSF56601">
    <property type="entry name" value="beta-lactamase/transpeptidase-like"/>
    <property type="match status" value="1"/>
</dbReference>
<dbReference type="InterPro" id="IPR001466">
    <property type="entry name" value="Beta-lactam-related"/>
</dbReference>
<dbReference type="InterPro" id="IPR012338">
    <property type="entry name" value="Beta-lactam/transpept-like"/>
</dbReference>
<dbReference type="InterPro" id="IPR050789">
    <property type="entry name" value="Diverse_Enzym_Activities"/>
</dbReference>